<name>A0AAD6LKM8_9ROSI</name>
<accession>A0AAD6LKM8</accession>
<comment type="caution">
    <text evidence="1">The sequence shown here is derived from an EMBL/GenBank/DDBJ whole genome shotgun (WGS) entry which is preliminary data.</text>
</comment>
<gene>
    <name evidence="1" type="ORF">NC653_035676</name>
</gene>
<organism evidence="1 2">
    <name type="scientific">Populus alba x Populus x berolinensis</name>
    <dbReference type="NCBI Taxonomy" id="444605"/>
    <lineage>
        <taxon>Eukaryota</taxon>
        <taxon>Viridiplantae</taxon>
        <taxon>Streptophyta</taxon>
        <taxon>Embryophyta</taxon>
        <taxon>Tracheophyta</taxon>
        <taxon>Spermatophyta</taxon>
        <taxon>Magnoliopsida</taxon>
        <taxon>eudicotyledons</taxon>
        <taxon>Gunneridae</taxon>
        <taxon>Pentapetalae</taxon>
        <taxon>rosids</taxon>
        <taxon>fabids</taxon>
        <taxon>Malpighiales</taxon>
        <taxon>Salicaceae</taxon>
        <taxon>Saliceae</taxon>
        <taxon>Populus</taxon>
    </lineage>
</organism>
<dbReference type="Proteomes" id="UP001164929">
    <property type="component" value="Chromosome 16"/>
</dbReference>
<proteinExistence type="predicted"/>
<reference evidence="1 2" key="1">
    <citation type="journal article" date="2023" name="Mol. Ecol. Resour.">
        <title>Chromosome-level genome assembly of a triploid poplar Populus alba 'Berolinensis'.</title>
        <authorList>
            <person name="Chen S."/>
            <person name="Yu Y."/>
            <person name="Wang X."/>
            <person name="Wang S."/>
            <person name="Zhang T."/>
            <person name="Zhou Y."/>
            <person name="He R."/>
            <person name="Meng N."/>
            <person name="Wang Y."/>
            <person name="Liu W."/>
            <person name="Liu Z."/>
            <person name="Liu J."/>
            <person name="Guo Q."/>
            <person name="Huang H."/>
            <person name="Sederoff R.R."/>
            <person name="Wang G."/>
            <person name="Qu G."/>
            <person name="Chen S."/>
        </authorList>
    </citation>
    <scope>NUCLEOTIDE SEQUENCE [LARGE SCALE GENOMIC DNA]</scope>
    <source>
        <strain evidence="1">SC-2020</strain>
    </source>
</reference>
<dbReference type="AlphaFoldDB" id="A0AAD6LKM8"/>
<keyword evidence="2" id="KW-1185">Reference proteome</keyword>
<dbReference type="EMBL" id="JAQIZT010000016">
    <property type="protein sequence ID" value="KAJ6967532.1"/>
    <property type="molecule type" value="Genomic_DNA"/>
</dbReference>
<protein>
    <submittedName>
        <fullName evidence="1">Uncharacterized protein</fullName>
    </submittedName>
</protein>
<sequence length="184" mass="20883">MTPLLCVLVDESLPSLIIEAFLLQFYDALQPCWIIRMPLLILKGASKTPHHGAGKCFLKLANSTNSTLEGKQAACKRVKQDVPTLPSPYRTFRMGKLVYPFILIKKFDEKVIVRFQAPNSRSRRGERADYTVQAELTDRVEFFPETSWHGGLSPLHGTSSYIPSMNSYLEVFIRHRVGQALTRD</sequence>
<evidence type="ECO:0000313" key="2">
    <source>
        <dbReference type="Proteomes" id="UP001164929"/>
    </source>
</evidence>
<evidence type="ECO:0000313" key="1">
    <source>
        <dbReference type="EMBL" id="KAJ6967532.1"/>
    </source>
</evidence>